<dbReference type="Proteomes" id="UP001597261">
    <property type="component" value="Unassembled WGS sequence"/>
</dbReference>
<sequence>MGAPGAIAGAGAGADAIAGAGAPVQVPVPVAGSWQLFQAEVRQQVGGKGDFGGDAVTGQRPVRRGSAVAEPAAWMAVSAAAAAARPAGAFPA</sequence>
<protein>
    <submittedName>
        <fullName evidence="1">Uncharacterized protein</fullName>
    </submittedName>
</protein>
<dbReference type="RefSeq" id="WP_381089993.1">
    <property type="nucleotide sequence ID" value="NZ_JBHUDX010000092.1"/>
</dbReference>
<evidence type="ECO:0000313" key="1">
    <source>
        <dbReference type="EMBL" id="MFD1662396.1"/>
    </source>
</evidence>
<accession>A0ABW4J0V5</accession>
<proteinExistence type="predicted"/>
<comment type="caution">
    <text evidence="1">The sequence shown here is derived from an EMBL/GenBank/DDBJ whole genome shotgun (WGS) entry which is preliminary data.</text>
</comment>
<keyword evidence="2" id="KW-1185">Reference proteome</keyword>
<evidence type="ECO:0000313" key="2">
    <source>
        <dbReference type="Proteomes" id="UP001597261"/>
    </source>
</evidence>
<name>A0ABW4J0V5_9ACTN</name>
<organism evidence="1 2">
    <name type="scientific">Streptomyces caeni</name>
    <dbReference type="NCBI Taxonomy" id="2307231"/>
    <lineage>
        <taxon>Bacteria</taxon>
        <taxon>Bacillati</taxon>
        <taxon>Actinomycetota</taxon>
        <taxon>Actinomycetes</taxon>
        <taxon>Kitasatosporales</taxon>
        <taxon>Streptomycetaceae</taxon>
        <taxon>Streptomyces</taxon>
    </lineage>
</organism>
<gene>
    <name evidence="1" type="ORF">ACFSL4_30470</name>
</gene>
<reference evidence="2" key="1">
    <citation type="journal article" date="2019" name="Int. J. Syst. Evol. Microbiol.">
        <title>The Global Catalogue of Microorganisms (GCM) 10K type strain sequencing project: providing services to taxonomists for standard genome sequencing and annotation.</title>
        <authorList>
            <consortium name="The Broad Institute Genomics Platform"/>
            <consortium name="The Broad Institute Genome Sequencing Center for Infectious Disease"/>
            <person name="Wu L."/>
            <person name="Ma J."/>
        </authorList>
    </citation>
    <scope>NUCLEOTIDE SEQUENCE [LARGE SCALE GENOMIC DNA]</scope>
    <source>
        <strain evidence="2">CGMCC 1.12470</strain>
    </source>
</reference>
<dbReference type="EMBL" id="JBHUDX010000092">
    <property type="protein sequence ID" value="MFD1662396.1"/>
    <property type="molecule type" value="Genomic_DNA"/>
</dbReference>